<dbReference type="EMBL" id="SBKO01000001">
    <property type="protein sequence ID" value="RXR20983.1"/>
    <property type="molecule type" value="Genomic_DNA"/>
</dbReference>
<feature type="coiled-coil region" evidence="1">
    <location>
        <begin position="793"/>
        <end position="827"/>
    </location>
</feature>
<dbReference type="Pfam" id="PF11751">
    <property type="entry name" value="PorP_SprF"/>
    <property type="match status" value="1"/>
</dbReference>
<dbReference type="AlphaFoldDB" id="A0A4Q1K519"/>
<feature type="compositionally biased region" description="Basic and acidic residues" evidence="2">
    <location>
        <begin position="421"/>
        <end position="437"/>
    </location>
</feature>
<dbReference type="OrthoDB" id="1393025at2"/>
<sequence>MKLRVFSILLLLSITTYSQNTDGVMSFDVPAKNSLKFNKFLINPTFSYVREDESFISFLNKRQWSEFESGPQAYFFSYSGKFREENGIGLGLFQRKLGVLSSFGAVANFARTVEMNRDSQFAFGVNLAYVNSGLSKGDVNAVDPNDPSLANIPKNSSVSINPGVNYTTGFFDLGLTANNIFYYSFNSGVVKDDPTKGVGAHIMYTGYMDGYGIFERAKFSTLVKADIQKGKTLFSGSLLFNAPKAFWAQAGYNNVYGASAGVGLIVAKKISLGYTIEKGFGNFSDFGISHEITLAYKLKGYGEYEDAGPVVKATQKTNPAKKAVAVKKKSPAELYKERQAALALKQQQEKDRLEAERLKREADLADAKAKAEALAKEQAEALRIKKEQDIANAKARADEAARLKAEADKARLAGQANAAAEAKRKAQEKAEADRLARERAEAERLRLANEKAAADAKAKADEAARLKAEADKAKADAAAQAKAEADRLAREKAEADRLAREKAAADAKAKADEAARLKAEADKAKADAAAQAKAEADRLAREKAEADRLAALDAKAKADEAARLKAEADKAKADAAAQAKAEADRLAREKAEADRLAREKAALDAKAKADEAARLKAEADKAKADAAAQAKAEADRLAREKAEADRLAKDKAAADAKAKADAEAERLRKEAEEKARLEAAKTAEDKELDNLSQVIDDSKKNQTETVSKFKSLVDSKEKELLDMRKANDDSEKGIITQEREVEFQSGAVANRAIETLKAEITQNAAAQAQFIKEYETLAAERLKKVPNKNDLVNQDYARTIEKLKQDKAQADRQNADLLARLEKIKVETEIEKKRRIKRATFDSNDAKYQKDRATLAQIKASTSPTNQVFTPADFNYGDDDQANMQIVKNVDNVNPGFYMVLAAHKDEAKRDEFVRKAIQAGQTNIDFFYNVNNSTYYIYTNQYSEIDQATTALEAKGSKPYNGKMVIIKVEKNK</sequence>
<dbReference type="RefSeq" id="WP_129434413.1">
    <property type="nucleotide sequence ID" value="NZ_SBKO01000001.1"/>
</dbReference>
<evidence type="ECO:0000313" key="4">
    <source>
        <dbReference type="EMBL" id="RXR20983.1"/>
    </source>
</evidence>
<evidence type="ECO:0000256" key="3">
    <source>
        <dbReference type="SAM" id="SignalP"/>
    </source>
</evidence>
<evidence type="ECO:0000256" key="2">
    <source>
        <dbReference type="SAM" id="MobiDB-lite"/>
    </source>
</evidence>
<accession>A0A4Q1K519</accession>
<proteinExistence type="predicted"/>
<organism evidence="4 5">
    <name type="scientific">Flavobacterium amnicola</name>
    <dbReference type="NCBI Taxonomy" id="2506422"/>
    <lineage>
        <taxon>Bacteria</taxon>
        <taxon>Pseudomonadati</taxon>
        <taxon>Bacteroidota</taxon>
        <taxon>Flavobacteriia</taxon>
        <taxon>Flavobacteriales</taxon>
        <taxon>Flavobacteriaceae</taxon>
        <taxon>Flavobacterium</taxon>
    </lineage>
</organism>
<feature type="region of interest" description="Disordered" evidence="2">
    <location>
        <begin position="416"/>
        <end position="437"/>
    </location>
</feature>
<keyword evidence="5" id="KW-1185">Reference proteome</keyword>
<name>A0A4Q1K519_9FLAO</name>
<feature type="signal peptide" evidence="3">
    <location>
        <begin position="1"/>
        <end position="18"/>
    </location>
</feature>
<feature type="chain" id="PRO_5020638316" evidence="3">
    <location>
        <begin position="19"/>
        <end position="974"/>
    </location>
</feature>
<dbReference type="NCBIfam" id="TIGR03519">
    <property type="entry name" value="T9SS_PorP_fam"/>
    <property type="match status" value="1"/>
</dbReference>
<evidence type="ECO:0000256" key="1">
    <source>
        <dbReference type="SAM" id="Coils"/>
    </source>
</evidence>
<dbReference type="Proteomes" id="UP000290283">
    <property type="component" value="Unassembled WGS sequence"/>
</dbReference>
<gene>
    <name evidence="4" type="ORF">EQG63_03325</name>
</gene>
<evidence type="ECO:0000313" key="5">
    <source>
        <dbReference type="Proteomes" id="UP000290283"/>
    </source>
</evidence>
<comment type="caution">
    <text evidence="4">The sequence shown here is derived from an EMBL/GenBank/DDBJ whole genome shotgun (WGS) entry which is preliminary data.</text>
</comment>
<dbReference type="InterPro" id="IPR019861">
    <property type="entry name" value="PorP/SprF_Bacteroidetes"/>
</dbReference>
<keyword evidence="3" id="KW-0732">Signal</keyword>
<reference evidence="5" key="1">
    <citation type="submission" date="2019-01" db="EMBL/GenBank/DDBJ databases">
        <title>Cytophagaceae bacterium strain CAR-16.</title>
        <authorList>
            <person name="Chen W.-M."/>
        </authorList>
    </citation>
    <scope>NUCLEOTIDE SEQUENCE [LARGE SCALE GENOMIC DNA]</scope>
    <source>
        <strain evidence="5">LLJ-11</strain>
    </source>
</reference>
<protein>
    <submittedName>
        <fullName evidence="4">Type IX secretion system membrane protein PorP/SprF</fullName>
    </submittedName>
</protein>
<keyword evidence="1" id="KW-0175">Coiled coil</keyword>